<organism evidence="2 3">
    <name type="scientific">Azoarcus taiwanensis</name>
    <dbReference type="NCBI Taxonomy" id="666964"/>
    <lineage>
        <taxon>Bacteria</taxon>
        <taxon>Pseudomonadati</taxon>
        <taxon>Pseudomonadota</taxon>
        <taxon>Betaproteobacteria</taxon>
        <taxon>Rhodocyclales</taxon>
        <taxon>Zoogloeaceae</taxon>
        <taxon>Azoarcus</taxon>
    </lineage>
</organism>
<protein>
    <submittedName>
        <fullName evidence="2">Uncharacterized protein</fullName>
    </submittedName>
</protein>
<name>A0A972FAU9_9RHOO</name>
<reference evidence="2" key="1">
    <citation type="submission" date="2019-12" db="EMBL/GenBank/DDBJ databases">
        <title>Comparative genomics gives insights into the taxonomy of the Azoarcus-Aromatoleum group and reveals separate origins of nif in the plant-associated Azoarcus and non-plant-associated Aromatoleum sub-groups.</title>
        <authorList>
            <person name="Lafos M."/>
            <person name="Maluk M."/>
            <person name="Batista M."/>
            <person name="Junghare M."/>
            <person name="Carmona M."/>
            <person name="Faoro H."/>
            <person name="Cruz L.M."/>
            <person name="Battistoni F."/>
            <person name="De Souza E."/>
            <person name="Pedrosa F."/>
            <person name="Chen W.-M."/>
            <person name="Poole P.S."/>
            <person name="Dixon R.A."/>
            <person name="James E.K."/>
        </authorList>
    </citation>
    <scope>NUCLEOTIDE SEQUENCE</scope>
    <source>
        <strain evidence="2">NSC3</strain>
    </source>
</reference>
<accession>A0A972FAU9</accession>
<dbReference type="RefSeq" id="WP_168989718.1">
    <property type="nucleotide sequence ID" value="NZ_CAWPHM010000120.1"/>
</dbReference>
<keyword evidence="3" id="KW-1185">Reference proteome</keyword>
<gene>
    <name evidence="2" type="ORF">GPA21_19380</name>
</gene>
<dbReference type="AlphaFoldDB" id="A0A972FAU9"/>
<dbReference type="EMBL" id="WTVM01000208">
    <property type="protein sequence ID" value="NMG05105.1"/>
    <property type="molecule type" value="Genomic_DNA"/>
</dbReference>
<proteinExistence type="predicted"/>
<evidence type="ECO:0000256" key="1">
    <source>
        <dbReference type="SAM" id="MobiDB-lite"/>
    </source>
</evidence>
<sequence>MSALNNEPNNQANNAGVPPAPPEDSSNRQGVKIEKRKFFVPGGFIPVELEGELPEGVEVWRDPVRAVAAGFSGKRAKPDWYYRFSDDARLERHVDEWIQRIREAEAWKAKRRAEARAKAAQGHGCKVGDIFRCSWGYEQTNIDYYQITELHGRTMATVRRIAAQSEENGWLRGDCAPAPGRFLDEERYPAVRVKINPGETPSFRAYSFASAYLIKPLAEVAGAKTYGVDCWSAYH</sequence>
<evidence type="ECO:0000313" key="2">
    <source>
        <dbReference type="EMBL" id="NMG05105.1"/>
    </source>
</evidence>
<evidence type="ECO:0000313" key="3">
    <source>
        <dbReference type="Proteomes" id="UP000599523"/>
    </source>
</evidence>
<comment type="caution">
    <text evidence="2">The sequence shown here is derived from an EMBL/GenBank/DDBJ whole genome shotgun (WGS) entry which is preliminary data.</text>
</comment>
<feature type="region of interest" description="Disordered" evidence="1">
    <location>
        <begin position="1"/>
        <end position="28"/>
    </location>
</feature>
<dbReference type="Proteomes" id="UP000599523">
    <property type="component" value="Unassembled WGS sequence"/>
</dbReference>
<feature type="compositionally biased region" description="Low complexity" evidence="1">
    <location>
        <begin position="1"/>
        <end position="15"/>
    </location>
</feature>